<dbReference type="EMBL" id="KN840038">
    <property type="protein sequence ID" value="KIJ57954.1"/>
    <property type="molecule type" value="Genomic_DNA"/>
</dbReference>
<keyword evidence="2" id="KW-1185">Reference proteome</keyword>
<dbReference type="OrthoDB" id="3270591at2759"/>
<protein>
    <submittedName>
        <fullName evidence="1">Uncharacterized protein</fullName>
    </submittedName>
</protein>
<evidence type="ECO:0000313" key="2">
    <source>
        <dbReference type="Proteomes" id="UP000053820"/>
    </source>
</evidence>
<name>A0A0C9UY39_9AGAM</name>
<dbReference type="AlphaFoldDB" id="A0A0C9UY39"/>
<dbReference type="Proteomes" id="UP000053820">
    <property type="component" value="Unassembled WGS sequence"/>
</dbReference>
<dbReference type="HOGENOM" id="CLU_2326321_0_0_1"/>
<feature type="non-terminal residue" evidence="1">
    <location>
        <position position="99"/>
    </location>
</feature>
<gene>
    <name evidence="1" type="ORF">HYDPIDRAFT_60204</name>
</gene>
<evidence type="ECO:0000313" key="1">
    <source>
        <dbReference type="EMBL" id="KIJ57954.1"/>
    </source>
</evidence>
<sequence>PWSKVMLSGVLTRTLRDEPVFSDDTLKEALLRNPIASKLTITQPPRWVRQPETIDSFKSSVSFAFEDPDGSHLKSLLRSTLFMFGAPVSAKRWVDKLRL</sequence>
<feature type="non-terminal residue" evidence="1">
    <location>
        <position position="1"/>
    </location>
</feature>
<reference evidence="1 2" key="1">
    <citation type="submission" date="2014-04" db="EMBL/GenBank/DDBJ databases">
        <title>Evolutionary Origins and Diversification of the Mycorrhizal Mutualists.</title>
        <authorList>
            <consortium name="DOE Joint Genome Institute"/>
            <consortium name="Mycorrhizal Genomics Consortium"/>
            <person name="Kohler A."/>
            <person name="Kuo A."/>
            <person name="Nagy L.G."/>
            <person name="Floudas D."/>
            <person name="Copeland A."/>
            <person name="Barry K.W."/>
            <person name="Cichocki N."/>
            <person name="Veneault-Fourrey C."/>
            <person name="LaButti K."/>
            <person name="Lindquist E.A."/>
            <person name="Lipzen A."/>
            <person name="Lundell T."/>
            <person name="Morin E."/>
            <person name="Murat C."/>
            <person name="Riley R."/>
            <person name="Ohm R."/>
            <person name="Sun H."/>
            <person name="Tunlid A."/>
            <person name="Henrissat B."/>
            <person name="Grigoriev I.V."/>
            <person name="Hibbett D.S."/>
            <person name="Martin F."/>
        </authorList>
    </citation>
    <scope>NUCLEOTIDE SEQUENCE [LARGE SCALE GENOMIC DNA]</scope>
    <source>
        <strain evidence="1 2">MD-312</strain>
    </source>
</reference>
<proteinExistence type="predicted"/>
<accession>A0A0C9UY39</accession>
<organism evidence="1 2">
    <name type="scientific">Hydnomerulius pinastri MD-312</name>
    <dbReference type="NCBI Taxonomy" id="994086"/>
    <lineage>
        <taxon>Eukaryota</taxon>
        <taxon>Fungi</taxon>
        <taxon>Dikarya</taxon>
        <taxon>Basidiomycota</taxon>
        <taxon>Agaricomycotina</taxon>
        <taxon>Agaricomycetes</taxon>
        <taxon>Agaricomycetidae</taxon>
        <taxon>Boletales</taxon>
        <taxon>Boletales incertae sedis</taxon>
        <taxon>Leucogyrophana</taxon>
    </lineage>
</organism>